<dbReference type="PANTHER" id="PTHR11091:SF0">
    <property type="entry name" value="MALATE DEHYDROGENASE"/>
    <property type="match status" value="1"/>
</dbReference>
<sequence>MTDGVQTGKQMGLEEVEALAQRALVAAGASDAAAQAVARSIRLAERDGIRSHGLLYLPIYAEHLRCGKVLGMAAPVVTRPKPGSIRVDAAHGFAHTAIDAGWGDFTAAARQNGIAALSLHNSYNCGVLGHHAERLAEDGLVGLCFTHAPASIAPMGGKLPVIGTNPFAIAVPDGAGGALLVIDQSASVVAKSEILLRARKGEPIEPNWALDADGRPTTVAEEALLGSMLPAGGQKGFGLGLMVEILAAALSGANLSREASPFSGTAGGPPGTGQCFIALDPAGFSGAVFQQSLHRLAGSITDQPSARLPGARRKANRAQIEAAGVFVDAALLARIESILQVN</sequence>
<evidence type="ECO:0000313" key="4">
    <source>
        <dbReference type="Proteomes" id="UP001595547"/>
    </source>
</evidence>
<comment type="caution">
    <text evidence="3">The sequence shown here is derived from an EMBL/GenBank/DDBJ whole genome shotgun (WGS) entry which is preliminary data.</text>
</comment>
<comment type="similarity">
    <text evidence="1">Belongs to the LDH2/MDH2 oxidoreductase family.</text>
</comment>
<keyword evidence="4" id="KW-1185">Reference proteome</keyword>
<accession>A0ABV7J202</accession>
<reference evidence="4" key="1">
    <citation type="journal article" date="2019" name="Int. J. Syst. Evol. Microbiol.">
        <title>The Global Catalogue of Microorganisms (GCM) 10K type strain sequencing project: providing services to taxonomists for standard genome sequencing and annotation.</title>
        <authorList>
            <consortium name="The Broad Institute Genomics Platform"/>
            <consortium name="The Broad Institute Genome Sequencing Center for Infectious Disease"/>
            <person name="Wu L."/>
            <person name="Ma J."/>
        </authorList>
    </citation>
    <scope>NUCLEOTIDE SEQUENCE [LARGE SCALE GENOMIC DNA]</scope>
    <source>
        <strain evidence="4">KCTC 52039</strain>
    </source>
</reference>
<proteinExistence type="inferred from homology"/>
<dbReference type="Pfam" id="PF02615">
    <property type="entry name" value="Ldh_2"/>
    <property type="match status" value="1"/>
</dbReference>
<name>A0ABV7J202_9RHOB</name>
<organism evidence="3 4">
    <name type="scientific">Cypionkella sinensis</name>
    <dbReference type="NCBI Taxonomy" id="1756043"/>
    <lineage>
        <taxon>Bacteria</taxon>
        <taxon>Pseudomonadati</taxon>
        <taxon>Pseudomonadota</taxon>
        <taxon>Alphaproteobacteria</taxon>
        <taxon>Rhodobacterales</taxon>
        <taxon>Paracoccaceae</taxon>
        <taxon>Cypionkella</taxon>
    </lineage>
</organism>
<dbReference type="InterPro" id="IPR003767">
    <property type="entry name" value="Malate/L-lactate_DH-like"/>
</dbReference>
<dbReference type="EMBL" id="JBHRTO010000001">
    <property type="protein sequence ID" value="MFC3181289.1"/>
    <property type="molecule type" value="Genomic_DNA"/>
</dbReference>
<dbReference type="Gene3D" id="1.10.1530.10">
    <property type="match status" value="1"/>
</dbReference>
<dbReference type="PANTHER" id="PTHR11091">
    <property type="entry name" value="OXIDOREDUCTASE-RELATED"/>
    <property type="match status" value="1"/>
</dbReference>
<evidence type="ECO:0000256" key="1">
    <source>
        <dbReference type="ARBA" id="ARBA00006056"/>
    </source>
</evidence>
<dbReference type="Proteomes" id="UP001595547">
    <property type="component" value="Unassembled WGS sequence"/>
</dbReference>
<dbReference type="SUPFAM" id="SSF89733">
    <property type="entry name" value="L-sulfolactate dehydrogenase-like"/>
    <property type="match status" value="1"/>
</dbReference>
<dbReference type="RefSeq" id="WP_380072896.1">
    <property type="nucleotide sequence ID" value="NZ_JBHRTO010000001.1"/>
</dbReference>
<keyword evidence="2" id="KW-0560">Oxidoreductase</keyword>
<gene>
    <name evidence="3" type="ORF">ACFOGH_09845</name>
</gene>
<dbReference type="InterPro" id="IPR043144">
    <property type="entry name" value="Mal/L-sulf/L-lact_DH-like_ah"/>
</dbReference>
<evidence type="ECO:0000313" key="3">
    <source>
        <dbReference type="EMBL" id="MFC3181289.1"/>
    </source>
</evidence>
<dbReference type="InterPro" id="IPR036111">
    <property type="entry name" value="Mal/L-sulfo/L-lacto_DH-like_sf"/>
</dbReference>
<protein>
    <submittedName>
        <fullName evidence="3">Ldh family oxidoreductase</fullName>
    </submittedName>
</protein>
<evidence type="ECO:0000256" key="2">
    <source>
        <dbReference type="ARBA" id="ARBA00023002"/>
    </source>
</evidence>
<dbReference type="Gene3D" id="3.30.1370.60">
    <property type="entry name" value="Hypothetical oxidoreductase yiak, domain 2"/>
    <property type="match status" value="1"/>
</dbReference>
<dbReference type="InterPro" id="IPR043143">
    <property type="entry name" value="Mal/L-sulf/L-lact_DH-like_NADP"/>
</dbReference>